<dbReference type="HOGENOM" id="CLU_2792707_0_0_6"/>
<dbReference type="AlphaFoldDB" id="A0A090ACK3"/>
<dbReference type="Proteomes" id="UP000031623">
    <property type="component" value="Chromosome"/>
</dbReference>
<accession>A0A090ACK3</accession>
<keyword evidence="2" id="KW-1185">Reference proteome</keyword>
<name>A0A090ACK3_9GAMM</name>
<sequence length="68" mass="8018">MFLKLRHPYDIHPINDSVKEISLKAERGKAMFNILNEGVAQGLFQHFIEDPSTWQRKIRKDRTLPGRE</sequence>
<evidence type="ECO:0000313" key="2">
    <source>
        <dbReference type="Proteomes" id="UP000031623"/>
    </source>
</evidence>
<gene>
    <name evidence="1" type="ORF">THII_1171</name>
</gene>
<dbReference type="KEGG" id="tig:THII_1171"/>
<protein>
    <submittedName>
        <fullName evidence="1">Uncharacterized protein</fullName>
    </submittedName>
</protein>
<evidence type="ECO:0000313" key="1">
    <source>
        <dbReference type="EMBL" id="BAP55468.1"/>
    </source>
</evidence>
<proteinExistence type="predicted"/>
<dbReference type="EMBL" id="AP014633">
    <property type="protein sequence ID" value="BAP55468.1"/>
    <property type="molecule type" value="Genomic_DNA"/>
</dbReference>
<dbReference type="STRING" id="40754.THII_1171"/>
<organism evidence="1 2">
    <name type="scientific">Thioploca ingrica</name>
    <dbReference type="NCBI Taxonomy" id="40754"/>
    <lineage>
        <taxon>Bacteria</taxon>
        <taxon>Pseudomonadati</taxon>
        <taxon>Pseudomonadota</taxon>
        <taxon>Gammaproteobacteria</taxon>
        <taxon>Thiotrichales</taxon>
        <taxon>Thiotrichaceae</taxon>
        <taxon>Thioploca</taxon>
    </lineage>
</organism>
<reference evidence="1 2" key="1">
    <citation type="journal article" date="2014" name="ISME J.">
        <title>Ecophysiology of Thioploca ingrica as revealed by the complete genome sequence supplemented with proteomic evidence.</title>
        <authorList>
            <person name="Kojima H."/>
            <person name="Ogura Y."/>
            <person name="Yamamoto N."/>
            <person name="Togashi T."/>
            <person name="Mori H."/>
            <person name="Watanabe T."/>
            <person name="Nemoto F."/>
            <person name="Kurokawa K."/>
            <person name="Hayashi T."/>
            <person name="Fukui M."/>
        </authorList>
    </citation>
    <scope>NUCLEOTIDE SEQUENCE [LARGE SCALE GENOMIC DNA]</scope>
</reference>